<dbReference type="Pfam" id="PF00583">
    <property type="entry name" value="Acetyltransf_1"/>
    <property type="match status" value="1"/>
</dbReference>
<dbReference type="AlphaFoldDB" id="A0A380A6Y2"/>
<dbReference type="PANTHER" id="PTHR43877">
    <property type="entry name" value="AMINOALKYLPHOSPHONATE N-ACETYLTRANSFERASE-RELATED-RELATED"/>
    <property type="match status" value="1"/>
</dbReference>
<keyword evidence="5" id="KW-1185">Reference proteome</keyword>
<dbReference type="InterPro" id="IPR000182">
    <property type="entry name" value="GNAT_dom"/>
</dbReference>
<dbReference type="GO" id="GO:0016747">
    <property type="term" value="F:acyltransferase activity, transferring groups other than amino-acyl groups"/>
    <property type="evidence" value="ECO:0007669"/>
    <property type="project" value="InterPro"/>
</dbReference>
<dbReference type="PROSITE" id="PS51186">
    <property type="entry name" value="GNAT"/>
    <property type="match status" value="1"/>
</dbReference>
<sequence>MSDCILQPFQPQWAGLLLSWIESAEACLRWAGPGLGWPLSPSKLRQYQAQANLTPLALTRVEDSDQASLDSDSLLGYLELLARKPDEIRLCRVICSPKHRGKGLGRELMHQGIERAFADPKVTHLSLAVFHDNLAARRCYQALGFEIVARGQLAATETNDFPASDAELLEMQLQRRHWFKQNEKIF</sequence>
<dbReference type="InterPro" id="IPR050832">
    <property type="entry name" value="Bact_Acetyltransf"/>
</dbReference>
<dbReference type="Gene3D" id="3.40.630.30">
    <property type="match status" value="1"/>
</dbReference>
<gene>
    <name evidence="4" type="ORF">NCTC10738_02367</name>
</gene>
<dbReference type="SUPFAM" id="SSF55729">
    <property type="entry name" value="Acyl-CoA N-acyltransferases (Nat)"/>
    <property type="match status" value="1"/>
</dbReference>
<protein>
    <submittedName>
        <fullName evidence="4">Predicted acetyltransferase</fullName>
    </submittedName>
</protein>
<evidence type="ECO:0000259" key="3">
    <source>
        <dbReference type="PROSITE" id="PS51186"/>
    </source>
</evidence>
<dbReference type="InterPro" id="IPR016181">
    <property type="entry name" value="Acyl_CoA_acyltransferase"/>
</dbReference>
<accession>A0A380A6Y2</accession>
<organism evidence="4 5">
    <name type="scientific">Shewanella algae</name>
    <dbReference type="NCBI Taxonomy" id="38313"/>
    <lineage>
        <taxon>Bacteria</taxon>
        <taxon>Pseudomonadati</taxon>
        <taxon>Pseudomonadota</taxon>
        <taxon>Gammaproteobacteria</taxon>
        <taxon>Alteromonadales</taxon>
        <taxon>Shewanellaceae</taxon>
        <taxon>Shewanella</taxon>
    </lineage>
</organism>
<feature type="domain" description="N-acetyltransferase" evidence="3">
    <location>
        <begin position="4"/>
        <end position="176"/>
    </location>
</feature>
<keyword evidence="1 4" id="KW-0808">Transferase</keyword>
<reference evidence="4 5" key="1">
    <citation type="submission" date="2018-06" db="EMBL/GenBank/DDBJ databases">
        <authorList>
            <consortium name="Pathogen Informatics"/>
            <person name="Doyle S."/>
        </authorList>
    </citation>
    <scope>NUCLEOTIDE SEQUENCE [LARGE SCALE GENOMIC DNA]</scope>
    <source>
        <strain evidence="4 5">NCTC10738</strain>
    </source>
</reference>
<proteinExistence type="predicted"/>
<dbReference type="CDD" id="cd04301">
    <property type="entry name" value="NAT_SF"/>
    <property type="match status" value="1"/>
</dbReference>
<evidence type="ECO:0000256" key="1">
    <source>
        <dbReference type="ARBA" id="ARBA00022679"/>
    </source>
</evidence>
<evidence type="ECO:0000313" key="4">
    <source>
        <dbReference type="EMBL" id="SUI75567.1"/>
    </source>
</evidence>
<name>A0A380A6Y2_9GAMM</name>
<dbReference type="Proteomes" id="UP000254069">
    <property type="component" value="Unassembled WGS sequence"/>
</dbReference>
<evidence type="ECO:0000313" key="5">
    <source>
        <dbReference type="Proteomes" id="UP000254069"/>
    </source>
</evidence>
<dbReference type="EMBL" id="UGYO01000001">
    <property type="protein sequence ID" value="SUI75567.1"/>
    <property type="molecule type" value="Genomic_DNA"/>
</dbReference>
<keyword evidence="2" id="KW-0012">Acyltransferase</keyword>
<evidence type="ECO:0000256" key="2">
    <source>
        <dbReference type="ARBA" id="ARBA00023315"/>
    </source>
</evidence>
<dbReference type="RefSeq" id="WP_115389759.1">
    <property type="nucleotide sequence ID" value="NZ_JADZHC010000081.1"/>
</dbReference>